<evidence type="ECO:0000256" key="4">
    <source>
        <dbReference type="ARBA" id="ARBA00022692"/>
    </source>
</evidence>
<protein>
    <submittedName>
        <fullName evidence="13">Uncharacterized protein</fullName>
    </submittedName>
</protein>
<dbReference type="GO" id="GO:0005886">
    <property type="term" value="C:plasma membrane"/>
    <property type="evidence" value="ECO:0007669"/>
    <property type="project" value="UniProtKB-SubCell"/>
</dbReference>
<feature type="transmembrane region" description="Helical" evidence="10">
    <location>
        <begin position="392"/>
        <end position="412"/>
    </location>
</feature>
<reference evidence="13" key="1">
    <citation type="submission" date="2021-12" db="EMBL/GenBank/DDBJ databases">
        <authorList>
            <person name="King R."/>
        </authorList>
    </citation>
    <scope>NUCLEOTIDE SEQUENCE</scope>
</reference>
<evidence type="ECO:0000259" key="11">
    <source>
        <dbReference type="PROSITE" id="PS50227"/>
    </source>
</evidence>
<keyword evidence="4 10" id="KW-0812">Transmembrane</keyword>
<dbReference type="PROSITE" id="PS50261">
    <property type="entry name" value="G_PROTEIN_RECEP_F2_4"/>
    <property type="match status" value="1"/>
</dbReference>
<evidence type="ECO:0000259" key="12">
    <source>
        <dbReference type="PROSITE" id="PS50261"/>
    </source>
</evidence>
<keyword evidence="5 10" id="KW-1133">Transmembrane helix</keyword>
<dbReference type="PANTHER" id="PTHR45620">
    <property type="entry name" value="PDF RECEPTOR-LIKE PROTEIN-RELATED"/>
    <property type="match status" value="1"/>
</dbReference>
<dbReference type="SMART" id="SM00008">
    <property type="entry name" value="HormR"/>
    <property type="match status" value="1"/>
</dbReference>
<dbReference type="InterPro" id="IPR001879">
    <property type="entry name" value="GPCR_2_extracellular_dom"/>
</dbReference>
<feature type="transmembrane region" description="Helical" evidence="10">
    <location>
        <begin position="181"/>
        <end position="200"/>
    </location>
</feature>
<dbReference type="AlphaFoldDB" id="A0A9P0FK01"/>
<dbReference type="GO" id="GO:0007166">
    <property type="term" value="P:cell surface receptor signaling pathway"/>
    <property type="evidence" value="ECO:0007669"/>
    <property type="project" value="InterPro"/>
</dbReference>
<dbReference type="PANTHER" id="PTHR45620:SF1">
    <property type="entry name" value="G-PROTEIN COUPLED RECEPTORS FAMILY 2 PROFILE 2 DOMAIN-CONTAINING PROTEIN"/>
    <property type="match status" value="1"/>
</dbReference>
<dbReference type="InterPro" id="IPR050332">
    <property type="entry name" value="GPCR_2"/>
</dbReference>
<organism evidence="13 14">
    <name type="scientific">Brassicogethes aeneus</name>
    <name type="common">Rape pollen beetle</name>
    <name type="synonym">Meligethes aeneus</name>
    <dbReference type="NCBI Taxonomy" id="1431903"/>
    <lineage>
        <taxon>Eukaryota</taxon>
        <taxon>Metazoa</taxon>
        <taxon>Ecdysozoa</taxon>
        <taxon>Arthropoda</taxon>
        <taxon>Hexapoda</taxon>
        <taxon>Insecta</taxon>
        <taxon>Pterygota</taxon>
        <taxon>Neoptera</taxon>
        <taxon>Endopterygota</taxon>
        <taxon>Coleoptera</taxon>
        <taxon>Polyphaga</taxon>
        <taxon>Cucujiformia</taxon>
        <taxon>Nitidulidae</taxon>
        <taxon>Meligethinae</taxon>
        <taxon>Brassicogethes</taxon>
    </lineage>
</organism>
<proteinExistence type="inferred from homology"/>
<feature type="transmembrane region" description="Helical" evidence="10">
    <location>
        <begin position="149"/>
        <end position="169"/>
    </location>
</feature>
<comment type="similarity">
    <text evidence="2">Belongs to the G-protein coupled receptor 2 family.</text>
</comment>
<dbReference type="PROSITE" id="PS50227">
    <property type="entry name" value="G_PROTEIN_RECEP_F2_3"/>
    <property type="match status" value="1"/>
</dbReference>
<keyword evidence="3" id="KW-1003">Cell membrane</keyword>
<evidence type="ECO:0000256" key="6">
    <source>
        <dbReference type="ARBA" id="ARBA00023040"/>
    </source>
</evidence>
<evidence type="ECO:0000256" key="2">
    <source>
        <dbReference type="ARBA" id="ARBA00005314"/>
    </source>
</evidence>
<evidence type="ECO:0000313" key="14">
    <source>
        <dbReference type="Proteomes" id="UP001154078"/>
    </source>
</evidence>
<dbReference type="InterPro" id="IPR017981">
    <property type="entry name" value="GPCR_2-like_7TM"/>
</dbReference>
<evidence type="ECO:0000256" key="5">
    <source>
        <dbReference type="ARBA" id="ARBA00022989"/>
    </source>
</evidence>
<dbReference type="Gene3D" id="1.20.1070.10">
    <property type="entry name" value="Rhodopsin 7-helix transmembrane proteins"/>
    <property type="match status" value="1"/>
</dbReference>
<dbReference type="InterPro" id="IPR000832">
    <property type="entry name" value="GPCR_2_secretin-like"/>
</dbReference>
<dbReference type="Gene3D" id="4.10.1240.10">
    <property type="entry name" value="GPCR, family 2, extracellular hormone receptor domain"/>
    <property type="match status" value="1"/>
</dbReference>
<evidence type="ECO:0000256" key="7">
    <source>
        <dbReference type="ARBA" id="ARBA00023136"/>
    </source>
</evidence>
<dbReference type="Pfam" id="PF02793">
    <property type="entry name" value="HRM"/>
    <property type="match status" value="1"/>
</dbReference>
<dbReference type="GO" id="GO:0017046">
    <property type="term" value="F:peptide hormone binding"/>
    <property type="evidence" value="ECO:0007669"/>
    <property type="project" value="TreeGrafter"/>
</dbReference>
<evidence type="ECO:0000256" key="9">
    <source>
        <dbReference type="ARBA" id="ARBA00023224"/>
    </source>
</evidence>
<feature type="transmembrane region" description="Helical" evidence="10">
    <location>
        <begin position="242"/>
        <end position="263"/>
    </location>
</feature>
<dbReference type="GO" id="GO:0008528">
    <property type="term" value="F:G protein-coupled peptide receptor activity"/>
    <property type="evidence" value="ECO:0007669"/>
    <property type="project" value="TreeGrafter"/>
</dbReference>
<keyword evidence="8" id="KW-0675">Receptor</keyword>
<comment type="subcellular location">
    <subcellularLocation>
        <location evidence="1">Cell membrane</location>
        <topology evidence="1">Multi-pass membrane protein</topology>
    </subcellularLocation>
</comment>
<dbReference type="SUPFAM" id="SSF111418">
    <property type="entry name" value="Hormone receptor domain"/>
    <property type="match status" value="1"/>
</dbReference>
<gene>
    <name evidence="13" type="ORF">MELIAE_LOCUS8684</name>
</gene>
<keyword evidence="6" id="KW-0297">G-protein coupled receptor</keyword>
<dbReference type="InterPro" id="IPR036445">
    <property type="entry name" value="GPCR_2_extracell_dom_sf"/>
</dbReference>
<name>A0A9P0FK01_BRAAE</name>
<evidence type="ECO:0000313" key="13">
    <source>
        <dbReference type="EMBL" id="CAH0558147.1"/>
    </source>
</evidence>
<feature type="transmembrane region" description="Helical" evidence="10">
    <location>
        <begin position="359"/>
        <end position="380"/>
    </location>
</feature>
<accession>A0A9P0FK01</accession>
<feature type="transmembrane region" description="Helical" evidence="10">
    <location>
        <begin position="275"/>
        <end position="298"/>
    </location>
</feature>
<evidence type="ECO:0000256" key="3">
    <source>
        <dbReference type="ARBA" id="ARBA00022475"/>
    </source>
</evidence>
<feature type="transmembrane region" description="Helical" evidence="10">
    <location>
        <begin position="318"/>
        <end position="338"/>
    </location>
</feature>
<keyword evidence="14" id="KW-1185">Reference proteome</keyword>
<evidence type="ECO:0000256" key="1">
    <source>
        <dbReference type="ARBA" id="ARBA00004651"/>
    </source>
</evidence>
<dbReference type="GO" id="GO:0007188">
    <property type="term" value="P:adenylate cyclase-modulating G protein-coupled receptor signaling pathway"/>
    <property type="evidence" value="ECO:0007669"/>
    <property type="project" value="TreeGrafter"/>
</dbReference>
<feature type="domain" description="G-protein coupled receptors family 2 profile 2" evidence="12">
    <location>
        <begin position="144"/>
        <end position="413"/>
    </location>
</feature>
<evidence type="ECO:0000256" key="8">
    <source>
        <dbReference type="ARBA" id="ARBA00023170"/>
    </source>
</evidence>
<dbReference type="Pfam" id="PF00002">
    <property type="entry name" value="7tm_2"/>
    <property type="match status" value="1"/>
</dbReference>
<dbReference type="EMBL" id="OV121136">
    <property type="protein sequence ID" value="CAH0558147.1"/>
    <property type="molecule type" value="Genomic_DNA"/>
</dbReference>
<sequence length="476" mass="55363">MNKTCCRSFCIKLCAFDRRTRTQSMNNYSEMILAMAEINCYRRYNGTDASLSGYCEAVFDSLMCWPPTKAGETSYQSCTNDYVNSKLQAKASKLCTPNGTWYSRSNDTATHYTNYSLCGMMWFDYKSGELDLKDLTYNKWLPIIKNISYFGYILSIVSLVVALLIFIGIKCSSRRLHCQRNTLHIHLFMTFLLKAAMFVINDALFVQGTALVNEVDFENGAAQFTKTHYSWVCKAIVSLRNYFIVSNFMMVLMEGMYLHNLMFLNLFSDNHDVSIYYGAGWGISFIFVNLWVIMQAVYDDTMCWTIKNKITLLLDVPIGVTVVVNFILFVLIVRVLFLKLNMICIQQRRIKYRKLLKSTLILIPLFGIPYFISFCLQFWVNSSQLLELTWLLFDQTFSAFQGFFASLVYCLLNSEVQTEIKRKYSSIKDRNNKEFRRSRTISHTQQFSLPLNDDNNDNLQNYGDELNRKKTADCYF</sequence>
<feature type="domain" description="G-protein coupled receptors family 2 profile 1" evidence="11">
    <location>
        <begin position="39"/>
        <end position="122"/>
    </location>
</feature>
<dbReference type="Proteomes" id="UP001154078">
    <property type="component" value="Chromosome 5"/>
</dbReference>
<keyword evidence="7 10" id="KW-0472">Membrane</keyword>
<dbReference type="PRINTS" id="PR00249">
    <property type="entry name" value="GPCRSECRETIN"/>
</dbReference>
<dbReference type="OrthoDB" id="16753at2759"/>
<evidence type="ECO:0000256" key="10">
    <source>
        <dbReference type="SAM" id="Phobius"/>
    </source>
</evidence>
<keyword evidence="9" id="KW-0807">Transducer</keyword>